<dbReference type="Proteomes" id="UP001500305">
    <property type="component" value="Unassembled WGS sequence"/>
</dbReference>
<accession>A0ABN3DPC3</accession>
<protein>
    <recommendedName>
        <fullName evidence="4">Secreted protein</fullName>
    </recommendedName>
</protein>
<evidence type="ECO:0000313" key="2">
    <source>
        <dbReference type="EMBL" id="GAA2237796.1"/>
    </source>
</evidence>
<gene>
    <name evidence="2" type="ORF">GCM10010430_18480</name>
</gene>
<proteinExistence type="predicted"/>
<feature type="compositionally biased region" description="Polar residues" evidence="1">
    <location>
        <begin position="59"/>
        <end position="68"/>
    </location>
</feature>
<sequence length="74" mass="7394">MPRAAPVTTATRGVLLCSVMLVLVSLGGVTDMAAAERGPAPMGGQEDAEADTLPAGSPRGQSAESQVTEGEGIR</sequence>
<feature type="region of interest" description="Disordered" evidence="1">
    <location>
        <begin position="34"/>
        <end position="74"/>
    </location>
</feature>
<organism evidence="2 3">
    <name type="scientific">Kitasatospora cystarginea</name>
    <dbReference type="NCBI Taxonomy" id="58350"/>
    <lineage>
        <taxon>Bacteria</taxon>
        <taxon>Bacillati</taxon>
        <taxon>Actinomycetota</taxon>
        <taxon>Actinomycetes</taxon>
        <taxon>Kitasatosporales</taxon>
        <taxon>Streptomycetaceae</taxon>
        <taxon>Kitasatospora</taxon>
    </lineage>
</organism>
<evidence type="ECO:0000256" key="1">
    <source>
        <dbReference type="SAM" id="MobiDB-lite"/>
    </source>
</evidence>
<dbReference type="EMBL" id="BAAATR010000006">
    <property type="protein sequence ID" value="GAA2237796.1"/>
    <property type="molecule type" value="Genomic_DNA"/>
</dbReference>
<reference evidence="2 3" key="1">
    <citation type="journal article" date="2019" name="Int. J. Syst. Evol. Microbiol.">
        <title>The Global Catalogue of Microorganisms (GCM) 10K type strain sequencing project: providing services to taxonomists for standard genome sequencing and annotation.</title>
        <authorList>
            <consortium name="The Broad Institute Genomics Platform"/>
            <consortium name="The Broad Institute Genome Sequencing Center for Infectious Disease"/>
            <person name="Wu L."/>
            <person name="Ma J."/>
        </authorList>
    </citation>
    <scope>NUCLEOTIDE SEQUENCE [LARGE SCALE GENOMIC DNA]</scope>
    <source>
        <strain evidence="2 3">JCM 7356</strain>
    </source>
</reference>
<evidence type="ECO:0000313" key="3">
    <source>
        <dbReference type="Proteomes" id="UP001500305"/>
    </source>
</evidence>
<comment type="caution">
    <text evidence="2">The sequence shown here is derived from an EMBL/GenBank/DDBJ whole genome shotgun (WGS) entry which is preliminary data.</text>
</comment>
<keyword evidence="3" id="KW-1185">Reference proteome</keyword>
<name>A0ABN3DPC3_9ACTN</name>
<evidence type="ECO:0008006" key="4">
    <source>
        <dbReference type="Google" id="ProtNLM"/>
    </source>
</evidence>